<evidence type="ECO:0000313" key="3">
    <source>
        <dbReference type="Proteomes" id="UP000324222"/>
    </source>
</evidence>
<organism evidence="2 3">
    <name type="scientific">Portunus trituberculatus</name>
    <name type="common">Swimming crab</name>
    <name type="synonym">Neptunus trituberculatus</name>
    <dbReference type="NCBI Taxonomy" id="210409"/>
    <lineage>
        <taxon>Eukaryota</taxon>
        <taxon>Metazoa</taxon>
        <taxon>Ecdysozoa</taxon>
        <taxon>Arthropoda</taxon>
        <taxon>Crustacea</taxon>
        <taxon>Multicrustacea</taxon>
        <taxon>Malacostraca</taxon>
        <taxon>Eumalacostraca</taxon>
        <taxon>Eucarida</taxon>
        <taxon>Decapoda</taxon>
        <taxon>Pleocyemata</taxon>
        <taxon>Brachyura</taxon>
        <taxon>Eubrachyura</taxon>
        <taxon>Portunoidea</taxon>
        <taxon>Portunidae</taxon>
        <taxon>Portuninae</taxon>
        <taxon>Portunus</taxon>
    </lineage>
</organism>
<protein>
    <submittedName>
        <fullName evidence="2">Uncharacterized protein</fullName>
    </submittedName>
</protein>
<dbReference type="Proteomes" id="UP000324222">
    <property type="component" value="Unassembled WGS sequence"/>
</dbReference>
<gene>
    <name evidence="2" type="ORF">E2C01_087494</name>
</gene>
<feature type="region of interest" description="Disordered" evidence="1">
    <location>
        <begin position="46"/>
        <end position="67"/>
    </location>
</feature>
<dbReference type="EMBL" id="VSRR010091170">
    <property type="protein sequence ID" value="MPC92406.1"/>
    <property type="molecule type" value="Genomic_DNA"/>
</dbReference>
<keyword evidence="3" id="KW-1185">Reference proteome</keyword>
<dbReference type="AlphaFoldDB" id="A0A5B7JE66"/>
<reference evidence="2 3" key="1">
    <citation type="submission" date="2019-05" db="EMBL/GenBank/DDBJ databases">
        <title>Another draft genome of Portunus trituberculatus and its Hox gene families provides insights of decapod evolution.</title>
        <authorList>
            <person name="Jeong J.-H."/>
            <person name="Song I."/>
            <person name="Kim S."/>
            <person name="Choi T."/>
            <person name="Kim D."/>
            <person name="Ryu S."/>
            <person name="Kim W."/>
        </authorList>
    </citation>
    <scope>NUCLEOTIDE SEQUENCE [LARGE SCALE GENOMIC DNA]</scope>
    <source>
        <tissue evidence="2">Muscle</tissue>
    </source>
</reference>
<sequence>MLLQYISLVTSLLHSLPPPGSSLPHHHPHQALLHHHTTNTAAFTSHRQVAGKLSSASQKRQTHVTPL</sequence>
<proteinExistence type="predicted"/>
<evidence type="ECO:0000313" key="2">
    <source>
        <dbReference type="EMBL" id="MPC92406.1"/>
    </source>
</evidence>
<name>A0A5B7JE66_PORTR</name>
<accession>A0A5B7JE66</accession>
<evidence type="ECO:0000256" key="1">
    <source>
        <dbReference type="SAM" id="MobiDB-lite"/>
    </source>
</evidence>
<comment type="caution">
    <text evidence="2">The sequence shown here is derived from an EMBL/GenBank/DDBJ whole genome shotgun (WGS) entry which is preliminary data.</text>
</comment>